<keyword evidence="10" id="KW-1185">Reference proteome</keyword>
<evidence type="ECO:0000313" key="9">
    <source>
        <dbReference type="EMBL" id="GLR54182.1"/>
    </source>
</evidence>
<dbReference type="InterPro" id="IPR020845">
    <property type="entry name" value="AMP-binding_CS"/>
</dbReference>
<dbReference type="SUPFAM" id="SSF52777">
    <property type="entry name" value="CoA-dependent acyltransferases"/>
    <property type="match status" value="2"/>
</dbReference>
<dbReference type="Pfam" id="PF00501">
    <property type="entry name" value="AMP-binding"/>
    <property type="match status" value="1"/>
</dbReference>
<dbReference type="PANTHER" id="PTHR45527:SF10">
    <property type="entry name" value="PYOCHELIN SYNTHASE PCHF"/>
    <property type="match status" value="1"/>
</dbReference>
<comment type="pathway">
    <text evidence="2">Siderophore biosynthesis.</text>
</comment>
<dbReference type="Proteomes" id="UP001156702">
    <property type="component" value="Unassembled WGS sequence"/>
</dbReference>
<dbReference type="NCBIfam" id="TIGR01733">
    <property type="entry name" value="AA-adenyl-dom"/>
    <property type="match status" value="1"/>
</dbReference>
<dbReference type="Gene3D" id="2.30.38.10">
    <property type="entry name" value="Luciferase, Domain 3"/>
    <property type="match status" value="1"/>
</dbReference>
<dbReference type="InterPro" id="IPR057737">
    <property type="entry name" value="Condensation_MtbB-like"/>
</dbReference>
<dbReference type="RefSeq" id="WP_245081996.1">
    <property type="nucleotide sequence ID" value="NZ_BSOP01000047.1"/>
</dbReference>
<gene>
    <name evidence="9" type="ORF">GCM10007923_53990</name>
</gene>
<evidence type="ECO:0000256" key="1">
    <source>
        <dbReference type="ARBA" id="ARBA00001957"/>
    </source>
</evidence>
<dbReference type="InterPro" id="IPR009081">
    <property type="entry name" value="PP-bd_ACP"/>
</dbReference>
<dbReference type="InterPro" id="IPR000873">
    <property type="entry name" value="AMP-dep_synth/lig_dom"/>
</dbReference>
<dbReference type="Pfam" id="PF00550">
    <property type="entry name" value="PP-binding"/>
    <property type="match status" value="2"/>
</dbReference>
<dbReference type="Gene3D" id="3.40.50.980">
    <property type="match status" value="2"/>
</dbReference>
<dbReference type="InterPro" id="IPR001242">
    <property type="entry name" value="Condensation_dom"/>
</dbReference>
<dbReference type="InterPro" id="IPR025110">
    <property type="entry name" value="AMP-bd_C"/>
</dbReference>
<dbReference type="SMART" id="SM00823">
    <property type="entry name" value="PKS_PP"/>
    <property type="match status" value="2"/>
</dbReference>
<evidence type="ECO:0000256" key="3">
    <source>
        <dbReference type="ARBA" id="ARBA00022450"/>
    </source>
</evidence>
<dbReference type="Gene3D" id="3.30.300.30">
    <property type="match status" value="1"/>
</dbReference>
<proteinExistence type="predicted"/>
<dbReference type="Gene3D" id="1.10.1200.10">
    <property type="entry name" value="ACP-like"/>
    <property type="match status" value="1"/>
</dbReference>
<keyword evidence="6" id="KW-0479">Metal-binding</keyword>
<feature type="region of interest" description="Disordered" evidence="7">
    <location>
        <begin position="1150"/>
        <end position="1181"/>
    </location>
</feature>
<dbReference type="CDD" id="cd19535">
    <property type="entry name" value="Cyc_NRPS"/>
    <property type="match status" value="1"/>
</dbReference>
<name>A0ABQ5ZR37_9HYPH</name>
<dbReference type="InterPro" id="IPR023213">
    <property type="entry name" value="CAT-like_dom_sf"/>
</dbReference>
<evidence type="ECO:0000256" key="5">
    <source>
        <dbReference type="ARBA" id="ARBA00022598"/>
    </source>
</evidence>
<dbReference type="EMBL" id="BSOP01000047">
    <property type="protein sequence ID" value="GLR54182.1"/>
    <property type="molecule type" value="Genomic_DNA"/>
</dbReference>
<accession>A0ABQ5ZR37</accession>
<dbReference type="Gene3D" id="3.40.50.1820">
    <property type="entry name" value="alpha/beta hydrolase"/>
    <property type="match status" value="1"/>
</dbReference>
<sequence length="1181" mass="127336">MAEPALARSRHETAAETMALELHRLVAEELGAEPEEFGTDENLIELGLTSIALMRLQSRLSADGATLSFSTLVATPTIEAWAALVAEAQHGAGSMAAQQPAGPAADTGPFPLTDIQRAYWLGRDPHFELGGVAAHGYIEALTRDLDVERLEAALNATIAAHPMLRAVIDTDGMQRVLDDAPRLAIGQSDLSDLAAEERERRLSALRADMEQEVLPADRWPLYRIHATRLSSHETILHLSFDILVFDLKSLEIWLAEWRARYENQTVALPQPAASFREHALAREAEARSQEAARARRYWQDRAARLPLGPDLPLARPVEAIDAPRFAREQRVLSQAAWRRLQDKIRSRGVTPSAALLAAYARVLALWSGSSAFTLTTTLFNRPLSGPSYDGVIGDFTSLTLVEIDTLAPASFAALARATQEQLWRDLDNSAVSGVEALSMVAAARNTPGRALMPYVFTSALGTGKSYLDAFSGFGEIVRAAVQTPQTLLDHQVLEHEGNLVLNWDYVDAAYPEGLMATIADRHLSLLEALAAEDGTWNTAILSLPEEQAARRIAVNATAWHAGTDAVLLHDPFLRQAQAQPDAIAVIDEERSLTYGELDRASNRLAGLIAAAGAMPGPPIAVLLPKGWRQVVAVLGILKAGAAYMPVDSALPRKRIETLLAESGATLALIPADAADGDLPVAMIAVDDPLLSEAGAEEVIPPQAAADDLAYVIFTSGSTGKPKGVAIQHGAALNTVLDINARYGVTAADRCLMVSSLSFDLSVYDIFGMLAAGGAIVIPPAGPAPDPDCWLRLLEEAGVTLWNSVPALLQLLHDRLADRGTLATLSRLRLVMLSGDWLPLPLCRSLLELPRPPKLVSLGGATEASIWSIAHEVERIEPGWKSVPYGTPLANQTIHVLDEALAERPDFAIGEIFIGGVGLALGYWRDEEKTNARFIRHPRTGERLYRTGDFGRWQPDGVVEFLGRRDGQVKVNGLRVELGEIETLIAANPAVRQVAVVAVRGAGTGDSLAAFLTLGGSVIYREEALLAALRDHLPAALVPSTFIVLDRMPLTANGKRDGAALEQRAREAAAGTCAPSARPLSDIEKQVCDLWKDLLGRPIESLDTSFFLVGGNSLLATRLAGRLSQLFEQPVSVIRIFEHPTVAGQARLFASSSADAPHQPENSPRRVRNHRQKKNGRMDGSA</sequence>
<reference evidence="10" key="1">
    <citation type="journal article" date="2019" name="Int. J. Syst. Evol. Microbiol.">
        <title>The Global Catalogue of Microorganisms (GCM) 10K type strain sequencing project: providing services to taxonomists for standard genome sequencing and annotation.</title>
        <authorList>
            <consortium name="The Broad Institute Genomics Platform"/>
            <consortium name="The Broad Institute Genome Sequencing Center for Infectious Disease"/>
            <person name="Wu L."/>
            <person name="Ma J."/>
        </authorList>
    </citation>
    <scope>NUCLEOTIDE SEQUENCE [LARGE SCALE GENOMIC DNA]</scope>
    <source>
        <strain evidence="10">NBRC 102122</strain>
    </source>
</reference>
<keyword evidence="3" id="KW-0596">Phosphopantetheine</keyword>
<organism evidence="9 10">
    <name type="scientific">Shinella yambaruensis</name>
    <dbReference type="NCBI Taxonomy" id="415996"/>
    <lineage>
        <taxon>Bacteria</taxon>
        <taxon>Pseudomonadati</taxon>
        <taxon>Pseudomonadota</taxon>
        <taxon>Alphaproteobacteria</taxon>
        <taxon>Hyphomicrobiales</taxon>
        <taxon>Rhizobiaceae</taxon>
        <taxon>Shinella</taxon>
    </lineage>
</organism>
<protein>
    <recommendedName>
        <fullName evidence="8">Carrier domain-containing protein</fullName>
    </recommendedName>
</protein>
<feature type="domain" description="Carrier" evidence="8">
    <location>
        <begin position="1077"/>
        <end position="1152"/>
    </location>
</feature>
<comment type="caution">
    <text evidence="9">The sequence shown here is derived from an EMBL/GenBank/DDBJ whole genome shotgun (WGS) entry which is preliminary data.</text>
</comment>
<dbReference type="SUPFAM" id="SSF56801">
    <property type="entry name" value="Acetyl-CoA synthetase-like"/>
    <property type="match status" value="1"/>
</dbReference>
<dbReference type="PROSITE" id="PS50075">
    <property type="entry name" value="CARRIER"/>
    <property type="match status" value="2"/>
</dbReference>
<dbReference type="PROSITE" id="PS00012">
    <property type="entry name" value="PHOSPHOPANTETHEINE"/>
    <property type="match status" value="1"/>
</dbReference>
<dbReference type="InterPro" id="IPR029058">
    <property type="entry name" value="AB_hydrolase_fold"/>
</dbReference>
<evidence type="ECO:0000256" key="7">
    <source>
        <dbReference type="SAM" id="MobiDB-lite"/>
    </source>
</evidence>
<evidence type="ECO:0000256" key="4">
    <source>
        <dbReference type="ARBA" id="ARBA00022553"/>
    </source>
</evidence>
<dbReference type="SUPFAM" id="SSF47336">
    <property type="entry name" value="ACP-like"/>
    <property type="match status" value="2"/>
</dbReference>
<dbReference type="Gene3D" id="3.30.559.10">
    <property type="entry name" value="Chloramphenicol acetyltransferase-like domain"/>
    <property type="match status" value="1"/>
</dbReference>
<evidence type="ECO:0000313" key="10">
    <source>
        <dbReference type="Proteomes" id="UP001156702"/>
    </source>
</evidence>
<feature type="domain" description="Carrier" evidence="8">
    <location>
        <begin position="16"/>
        <end position="89"/>
    </location>
</feature>
<dbReference type="Pfam" id="PF13193">
    <property type="entry name" value="AMP-binding_C"/>
    <property type="match status" value="1"/>
</dbReference>
<evidence type="ECO:0000256" key="2">
    <source>
        <dbReference type="ARBA" id="ARBA00004924"/>
    </source>
</evidence>
<dbReference type="InterPro" id="IPR006162">
    <property type="entry name" value="Ppantetheine_attach_site"/>
</dbReference>
<keyword evidence="5" id="KW-0436">Ligase</keyword>
<dbReference type="Pfam" id="PF00668">
    <property type="entry name" value="Condensation"/>
    <property type="match status" value="1"/>
</dbReference>
<evidence type="ECO:0000259" key="8">
    <source>
        <dbReference type="PROSITE" id="PS50075"/>
    </source>
</evidence>
<dbReference type="InterPro" id="IPR045851">
    <property type="entry name" value="AMP-bd_C_sf"/>
</dbReference>
<comment type="cofactor">
    <cofactor evidence="1">
        <name>pantetheine 4'-phosphate</name>
        <dbReference type="ChEBI" id="CHEBI:47942"/>
    </cofactor>
</comment>
<dbReference type="InterPro" id="IPR010071">
    <property type="entry name" value="AA_adenyl_dom"/>
</dbReference>
<dbReference type="PANTHER" id="PTHR45527">
    <property type="entry name" value="NONRIBOSOMAL PEPTIDE SYNTHETASE"/>
    <property type="match status" value="1"/>
</dbReference>
<evidence type="ECO:0000256" key="6">
    <source>
        <dbReference type="ARBA" id="ARBA00022723"/>
    </source>
</evidence>
<dbReference type="PROSITE" id="PS00455">
    <property type="entry name" value="AMP_BINDING"/>
    <property type="match status" value="1"/>
</dbReference>
<feature type="compositionally biased region" description="Basic residues" evidence="7">
    <location>
        <begin position="1164"/>
        <end position="1174"/>
    </location>
</feature>
<keyword evidence="4" id="KW-0597">Phosphoprotein</keyword>
<dbReference type="InterPro" id="IPR036736">
    <property type="entry name" value="ACP-like_sf"/>
</dbReference>
<dbReference type="Gene3D" id="3.30.559.30">
    <property type="entry name" value="Nonribosomal peptide synthetase, condensation domain"/>
    <property type="match status" value="1"/>
</dbReference>
<dbReference type="InterPro" id="IPR020806">
    <property type="entry name" value="PKS_PP-bd"/>
</dbReference>